<evidence type="ECO:0000256" key="9">
    <source>
        <dbReference type="SAM" id="MobiDB-lite"/>
    </source>
</evidence>
<dbReference type="SUPFAM" id="SSF53756">
    <property type="entry name" value="UDP-Glycosyltransferase/glycogen phosphorylase"/>
    <property type="match status" value="1"/>
</dbReference>
<dbReference type="GO" id="GO:0019375">
    <property type="term" value="P:galactolipid biosynthetic process"/>
    <property type="evidence" value="ECO:0007669"/>
    <property type="project" value="TreeGrafter"/>
</dbReference>
<feature type="compositionally biased region" description="Acidic residues" evidence="9">
    <location>
        <begin position="53"/>
        <end position="62"/>
    </location>
</feature>
<accession>A0AAD9IMS6</accession>
<evidence type="ECO:0000256" key="6">
    <source>
        <dbReference type="ARBA" id="ARBA00022679"/>
    </source>
</evidence>
<dbReference type="InterPro" id="IPR011990">
    <property type="entry name" value="TPR-like_helical_dom_sf"/>
</dbReference>
<feature type="compositionally biased region" description="Low complexity" evidence="9">
    <location>
        <begin position="209"/>
        <end position="221"/>
    </location>
</feature>
<dbReference type="Proteomes" id="UP001255856">
    <property type="component" value="Unassembled WGS sequence"/>
</dbReference>
<dbReference type="SMART" id="SM00028">
    <property type="entry name" value="TPR"/>
    <property type="match status" value="2"/>
</dbReference>
<keyword evidence="7" id="KW-0472">Membrane</keyword>
<name>A0AAD9IMS6_PROWI</name>
<evidence type="ECO:0008006" key="12">
    <source>
        <dbReference type="Google" id="ProtNLM"/>
    </source>
</evidence>
<reference evidence="10" key="1">
    <citation type="submission" date="2021-01" db="EMBL/GenBank/DDBJ databases">
        <authorList>
            <person name="Eckstrom K.M.E."/>
        </authorList>
    </citation>
    <scope>NUCLEOTIDE SEQUENCE</scope>
    <source>
        <strain evidence="10">UVCC 0001</strain>
    </source>
</reference>
<dbReference type="PROSITE" id="PS50005">
    <property type="entry name" value="TPR"/>
    <property type="match status" value="1"/>
</dbReference>
<keyword evidence="4" id="KW-0150">Chloroplast</keyword>
<keyword evidence="6" id="KW-0808">Transferase</keyword>
<dbReference type="EMBL" id="JASFZW010000002">
    <property type="protein sequence ID" value="KAK2080124.1"/>
    <property type="molecule type" value="Genomic_DNA"/>
</dbReference>
<dbReference type="SUPFAM" id="SSF48452">
    <property type="entry name" value="TPR-like"/>
    <property type="match status" value="1"/>
</dbReference>
<evidence type="ECO:0000313" key="11">
    <source>
        <dbReference type="Proteomes" id="UP001255856"/>
    </source>
</evidence>
<dbReference type="AlphaFoldDB" id="A0AAD9IMS6"/>
<proteinExistence type="inferred from homology"/>
<keyword evidence="5" id="KW-0934">Plastid</keyword>
<evidence type="ECO:0000256" key="8">
    <source>
        <dbReference type="PROSITE-ProRule" id="PRU00339"/>
    </source>
</evidence>
<evidence type="ECO:0000256" key="7">
    <source>
        <dbReference type="ARBA" id="ARBA00023136"/>
    </source>
</evidence>
<dbReference type="PANTHER" id="PTHR46132">
    <property type="entry name" value="DIGALACTOSYLDIACYLGLYCEROL SYNTHASE 2, CHLOROPLASTIC"/>
    <property type="match status" value="1"/>
</dbReference>
<sequence>MKGSKAKVPVQYVRQVPKFLQAHAHLLNRGPPAGDGSDDEALDPRLALKRDDQEEDDSVDDTAAEREEALAQAVAADPDLVLRHPELADVAIKVKAQELKEKGNRAFSSGNFAQAIRIFQECTELCPRCVVSAQRAIDLDPKWPKARARLAAAYAGMDDHTRAASEYEKALKLEPANEQVQLALTRARVAAARQETEGKHRFKRKLSASDKAPASAPAPAAKQRRAVLSFQEDDEDEEIWKEALPKLRKSLSDGNLLRFGPPFVSAGGSTQGVATYFEATPSRGVLEVVRRSPSMEDVLGRSLPSAQQALDAYQKRVRAVREALASQGARVAQMTSTGRQQLLSRREWLRRAAPTPPSRAEARLLWRWADGAGQSPGPGASLPPAVRTASSQLRKHLRSLDAALDELLRRQVCRVQGRLRDRGAVTRRRGAALSFPSPAPPPGPSSLLDRDRHITIVTTASLPWMTGTAINPLIRAAYLARRGAERGARVTLMVPWLGPSDQRLVFPGGRTFATPEAQEAYVRDWAAARVGFRADFRLSFYPARYAAEKCSILPVGDPSARVAVHEADVAVLEEPEHLTWFHHGARWSRRFRHVVGVMHTNYLDYARREEHGAAKAAVLKRVNAWLCRAHCHKVIKLSDAVQALPRAVTEFVHGVPEAFLAVGRRAAAGHSGPEPGAGFSKGAYFIGKVVWAKGYTELLDLVGGLAAGGAEPVEAGADASEERSGRAAVRETITDHLSASLHAYRCFVNPSTSDVVATTTAEALAMGKWVVCPDLPCNAFFKTFENCLVYRTPDDELKPAELRPGLVCRALDALCYGAHQALTGPEALRPQNHGGIFDNRRRSISRHASVATMTSDAAA</sequence>
<evidence type="ECO:0000256" key="2">
    <source>
        <dbReference type="ARBA" id="ARBA00004370"/>
    </source>
</evidence>
<evidence type="ECO:0000256" key="5">
    <source>
        <dbReference type="ARBA" id="ARBA00022640"/>
    </source>
</evidence>
<dbReference type="InterPro" id="IPR044525">
    <property type="entry name" value="DGDG1/2"/>
</dbReference>
<gene>
    <name evidence="10" type="ORF">QBZ16_002520</name>
</gene>
<dbReference type="GO" id="GO:0009707">
    <property type="term" value="C:chloroplast outer membrane"/>
    <property type="evidence" value="ECO:0007669"/>
    <property type="project" value="TreeGrafter"/>
</dbReference>
<organism evidence="10 11">
    <name type="scientific">Prototheca wickerhamii</name>
    <dbReference type="NCBI Taxonomy" id="3111"/>
    <lineage>
        <taxon>Eukaryota</taxon>
        <taxon>Viridiplantae</taxon>
        <taxon>Chlorophyta</taxon>
        <taxon>core chlorophytes</taxon>
        <taxon>Trebouxiophyceae</taxon>
        <taxon>Chlorellales</taxon>
        <taxon>Chlorellaceae</taxon>
        <taxon>Prototheca</taxon>
    </lineage>
</organism>
<evidence type="ECO:0000256" key="4">
    <source>
        <dbReference type="ARBA" id="ARBA00022528"/>
    </source>
</evidence>
<evidence type="ECO:0000313" key="10">
    <source>
        <dbReference type="EMBL" id="KAK2080124.1"/>
    </source>
</evidence>
<protein>
    <recommendedName>
        <fullName evidence="12">Digalactosyldiacylglycerol synthase</fullName>
    </recommendedName>
</protein>
<feature type="compositionally biased region" description="Basic and acidic residues" evidence="9">
    <location>
        <begin position="42"/>
        <end position="52"/>
    </location>
</feature>
<comment type="subcellular location">
    <subcellularLocation>
        <location evidence="2">Membrane</location>
    </subcellularLocation>
    <subcellularLocation>
        <location evidence="1">Plastid</location>
        <location evidence="1">Chloroplast</location>
    </subcellularLocation>
</comment>
<comment type="caution">
    <text evidence="10">The sequence shown here is derived from an EMBL/GenBank/DDBJ whole genome shotgun (WGS) entry which is preliminary data.</text>
</comment>
<dbReference type="GO" id="GO:0046481">
    <property type="term" value="F:digalactosyldiacylglycerol synthase activity"/>
    <property type="evidence" value="ECO:0007669"/>
    <property type="project" value="InterPro"/>
</dbReference>
<comment type="similarity">
    <text evidence="3">Belongs to the glycosyltransferase group 1 family. Glycosyltransferase 4 subfamily.</text>
</comment>
<evidence type="ECO:0000256" key="3">
    <source>
        <dbReference type="ARBA" id="ARBA00009481"/>
    </source>
</evidence>
<feature type="repeat" description="TPR" evidence="8">
    <location>
        <begin position="144"/>
        <end position="177"/>
    </location>
</feature>
<dbReference type="Gene3D" id="1.25.40.10">
    <property type="entry name" value="Tetratricopeptide repeat domain"/>
    <property type="match status" value="2"/>
</dbReference>
<dbReference type="CDD" id="cd01635">
    <property type="entry name" value="Glycosyltransferase_GTB-type"/>
    <property type="match status" value="1"/>
</dbReference>
<feature type="region of interest" description="Disordered" evidence="9">
    <location>
        <begin position="429"/>
        <end position="449"/>
    </location>
</feature>
<keyword evidence="8" id="KW-0802">TPR repeat</keyword>
<evidence type="ECO:0000256" key="1">
    <source>
        <dbReference type="ARBA" id="ARBA00004229"/>
    </source>
</evidence>
<feature type="region of interest" description="Disordered" evidence="9">
    <location>
        <begin position="23"/>
        <end position="63"/>
    </location>
</feature>
<feature type="region of interest" description="Disordered" evidence="9">
    <location>
        <begin position="193"/>
        <end position="224"/>
    </location>
</feature>
<keyword evidence="11" id="KW-1185">Reference proteome</keyword>
<dbReference type="PANTHER" id="PTHR46132:SF1">
    <property type="entry name" value="DIGALACTOSYLDIACYLGLYCEROL SYNTHASE 2, CHLOROPLASTIC"/>
    <property type="match status" value="1"/>
</dbReference>
<dbReference type="InterPro" id="IPR019734">
    <property type="entry name" value="TPR_rpt"/>
</dbReference>